<dbReference type="Proteomes" id="UP000016567">
    <property type="component" value="Unassembled WGS sequence"/>
</dbReference>
<sequence length="92" mass="10414">MATQKLAKALKAEGFKVFARRLNPNAPAGKLRKPTLKWIREHLSNKQAGLILRELRGKPTSSWETVLPARPFVTVDREQARAALKKELTRGR</sequence>
<evidence type="ECO:0000313" key="1">
    <source>
        <dbReference type="EMBL" id="GAD78211.1"/>
    </source>
</evidence>
<gene>
    <name evidence="1" type="ORF">VAZ01S_154_00010</name>
</gene>
<keyword evidence="2" id="KW-1185">Reference proteome</keyword>
<dbReference type="EMBL" id="BATL01000154">
    <property type="protein sequence ID" value="GAD78211.1"/>
    <property type="molecule type" value="Genomic_DNA"/>
</dbReference>
<dbReference type="AlphaFoldDB" id="U3AE67"/>
<organism evidence="1 2">
    <name type="scientific">Vibrio azureus NBRC 104587</name>
    <dbReference type="NCBI Taxonomy" id="1219077"/>
    <lineage>
        <taxon>Bacteria</taxon>
        <taxon>Pseudomonadati</taxon>
        <taxon>Pseudomonadota</taxon>
        <taxon>Gammaproteobacteria</taxon>
        <taxon>Vibrionales</taxon>
        <taxon>Vibrionaceae</taxon>
        <taxon>Vibrio</taxon>
    </lineage>
</organism>
<protein>
    <submittedName>
        <fullName evidence="1">Uncharacterized protein</fullName>
    </submittedName>
</protein>
<reference evidence="1 2" key="1">
    <citation type="submission" date="2013-09" db="EMBL/GenBank/DDBJ databases">
        <title>Whole genome shotgun sequence of Vibrio azureus NBRC 104587.</title>
        <authorList>
            <person name="Isaki S."/>
            <person name="Hosoyama A."/>
            <person name="Numata M."/>
            <person name="Hashimoto M."/>
            <person name="Hosoyama Y."/>
            <person name="Tsuchikane K."/>
            <person name="Noguchi M."/>
            <person name="Hirakata S."/>
            <person name="Ichikawa N."/>
            <person name="Ohji S."/>
            <person name="Yamazoe A."/>
            <person name="Fujita N."/>
        </authorList>
    </citation>
    <scope>NUCLEOTIDE SEQUENCE [LARGE SCALE GENOMIC DNA]</scope>
    <source>
        <strain evidence="1 2">NBRC 104587</strain>
    </source>
</reference>
<dbReference type="RefSeq" id="WP_021711936.1">
    <property type="nucleotide sequence ID" value="NZ_BATL01000154.1"/>
</dbReference>
<evidence type="ECO:0000313" key="2">
    <source>
        <dbReference type="Proteomes" id="UP000016567"/>
    </source>
</evidence>
<accession>U3AE67</accession>
<proteinExistence type="predicted"/>
<comment type="caution">
    <text evidence="1">The sequence shown here is derived from an EMBL/GenBank/DDBJ whole genome shotgun (WGS) entry which is preliminary data.</text>
</comment>
<name>U3AE67_9VIBR</name>